<dbReference type="EMBL" id="AEXM01000027">
    <property type="protein sequence ID" value="EGC81834.1"/>
    <property type="molecule type" value="Genomic_DNA"/>
</dbReference>
<evidence type="ECO:0000259" key="10">
    <source>
        <dbReference type="PROSITE" id="PS50893"/>
    </source>
</evidence>
<dbReference type="InterPro" id="IPR011527">
    <property type="entry name" value="ABC1_TM_dom"/>
</dbReference>
<keyword evidence="2" id="KW-0813">Transport</keyword>
<feature type="domain" description="ABC transporter" evidence="10">
    <location>
        <begin position="335"/>
        <end position="569"/>
    </location>
</feature>
<dbReference type="Pfam" id="PF00005">
    <property type="entry name" value="ABC_tran"/>
    <property type="match status" value="1"/>
</dbReference>
<keyword evidence="8 9" id="KW-0472">Membrane</keyword>
<evidence type="ECO:0000256" key="1">
    <source>
        <dbReference type="ARBA" id="ARBA00004651"/>
    </source>
</evidence>
<feature type="transmembrane region" description="Helical" evidence="9">
    <location>
        <begin position="136"/>
        <end position="156"/>
    </location>
</feature>
<name>F0GWD1_9FIRM</name>
<keyword evidence="7 9" id="KW-1133">Transmembrane helix</keyword>
<feature type="transmembrane region" description="Helical" evidence="9">
    <location>
        <begin position="162"/>
        <end position="180"/>
    </location>
</feature>
<dbReference type="AlphaFoldDB" id="F0GWD1"/>
<dbReference type="GO" id="GO:0140359">
    <property type="term" value="F:ABC-type transporter activity"/>
    <property type="evidence" value="ECO:0007669"/>
    <property type="project" value="InterPro"/>
</dbReference>
<evidence type="ECO:0000256" key="3">
    <source>
        <dbReference type="ARBA" id="ARBA00022475"/>
    </source>
</evidence>
<feature type="transmembrane region" description="Helical" evidence="9">
    <location>
        <begin position="275"/>
        <end position="296"/>
    </location>
</feature>
<evidence type="ECO:0000256" key="9">
    <source>
        <dbReference type="SAM" id="Phobius"/>
    </source>
</evidence>
<sequence>MKNNYMKRLWQLAEGEHKGLKLSIFLAVIGVLLGMLPYFGVSKIVYGLFVGNKDFSFYLPWCFLILIGYCLKPIFYAKALAESHKATFSVLRNVRIMLLEKLPKMPLGTIIDTHSGDLKTTIVDQVEKMERPLAHLLPEMTANILGPVSIFIYLLILDWRMALLSLVSIPVGMFFMSLIMKGYAEDYSKSVATNTEMNKTIVEYVGGIEVIKTFNQGEKSYGKFTDKVIANASFYYQWMKKCQMSVSLSKNISPTTLITVLPVGWIMFINGSLEMSTFITTIILSLGIAGPLLAAINFVDALAQTGTTVGRIDEILNGTEQVHRRERIHLKNHDIAIKNLHFSYEPGEEVIKGIDMVIQERSLNAFVGPSGSGKSTIAKLIAGFWDVEQGEISIGGINLFNIPLEQLYDLVAFVSQDVFLFNDTIMENIRMGKPSASDEEVIEIAKASGCHDFIMSLEHGYQTKVGSGGNHLSGGEKQRITIARAMIKDAPIIILDEATAYIDPENEQVLQKAINKLIQGKTIIMIAHRLSTITNADQIYLIDHGKLVASGNHEELLKENKLYQAMWEAHIGGKEVA</sequence>
<dbReference type="InterPro" id="IPR017871">
    <property type="entry name" value="ABC_transporter-like_CS"/>
</dbReference>
<evidence type="ECO:0000259" key="11">
    <source>
        <dbReference type="PROSITE" id="PS50929"/>
    </source>
</evidence>
<dbReference type="Gene3D" id="1.20.1560.10">
    <property type="entry name" value="ABC transporter type 1, transmembrane domain"/>
    <property type="match status" value="1"/>
</dbReference>
<keyword evidence="6 12" id="KW-0067">ATP-binding</keyword>
<dbReference type="STRING" id="879305.HMPREF9290_0122"/>
<protein>
    <submittedName>
        <fullName evidence="12">ABC transporter, ATP-binding protein</fullName>
    </submittedName>
</protein>
<gene>
    <name evidence="12" type="ORF">HMPREF9290_0122</name>
</gene>
<dbReference type="PANTHER" id="PTHR24221">
    <property type="entry name" value="ATP-BINDING CASSETTE SUB-FAMILY B"/>
    <property type="match status" value="1"/>
</dbReference>
<feature type="transmembrane region" description="Helical" evidence="9">
    <location>
        <begin position="58"/>
        <end position="77"/>
    </location>
</feature>
<proteinExistence type="predicted"/>
<feature type="transmembrane region" description="Helical" evidence="9">
    <location>
        <begin position="20"/>
        <end position="38"/>
    </location>
</feature>
<dbReference type="InterPro" id="IPR036640">
    <property type="entry name" value="ABC1_TM_sf"/>
</dbReference>
<dbReference type="FunFam" id="3.40.50.300:FF:000221">
    <property type="entry name" value="Multidrug ABC transporter ATP-binding protein"/>
    <property type="match status" value="1"/>
</dbReference>
<keyword evidence="13" id="KW-1185">Reference proteome</keyword>
<dbReference type="SMART" id="SM00382">
    <property type="entry name" value="AAA"/>
    <property type="match status" value="1"/>
</dbReference>
<evidence type="ECO:0000313" key="12">
    <source>
        <dbReference type="EMBL" id="EGC81834.1"/>
    </source>
</evidence>
<reference evidence="12 13" key="1">
    <citation type="submission" date="2011-01" db="EMBL/GenBank/DDBJ databases">
        <authorList>
            <person name="Durkin A.S."/>
            <person name="Madupu R."/>
            <person name="Torralba M."/>
            <person name="Gillis M."/>
            <person name="Methe B."/>
            <person name="Sutton G."/>
            <person name="Nelson K.E."/>
        </authorList>
    </citation>
    <scope>NUCLEOTIDE SEQUENCE [LARGE SCALE GENOMIC DNA]</scope>
    <source>
        <strain evidence="12 13">ACS-065-V-Col13</strain>
    </source>
</reference>
<dbReference type="InterPro" id="IPR003439">
    <property type="entry name" value="ABC_transporter-like_ATP-bd"/>
</dbReference>
<feature type="transmembrane region" description="Helical" evidence="9">
    <location>
        <begin position="248"/>
        <end position="269"/>
    </location>
</feature>
<keyword evidence="4 9" id="KW-0812">Transmembrane</keyword>
<dbReference type="SUPFAM" id="SSF90123">
    <property type="entry name" value="ABC transporter transmembrane region"/>
    <property type="match status" value="1"/>
</dbReference>
<evidence type="ECO:0000256" key="4">
    <source>
        <dbReference type="ARBA" id="ARBA00022692"/>
    </source>
</evidence>
<dbReference type="PROSITE" id="PS00211">
    <property type="entry name" value="ABC_TRANSPORTER_1"/>
    <property type="match status" value="1"/>
</dbReference>
<dbReference type="PATRIC" id="fig|879305.3.peg.1113"/>
<keyword evidence="5" id="KW-0547">Nucleotide-binding</keyword>
<dbReference type="SUPFAM" id="SSF52540">
    <property type="entry name" value="P-loop containing nucleoside triphosphate hydrolases"/>
    <property type="match status" value="1"/>
</dbReference>
<evidence type="ECO:0000256" key="5">
    <source>
        <dbReference type="ARBA" id="ARBA00022741"/>
    </source>
</evidence>
<dbReference type="GO" id="GO:0005524">
    <property type="term" value="F:ATP binding"/>
    <property type="evidence" value="ECO:0007669"/>
    <property type="project" value="UniProtKB-KW"/>
</dbReference>
<evidence type="ECO:0000256" key="6">
    <source>
        <dbReference type="ARBA" id="ARBA00022840"/>
    </source>
</evidence>
<dbReference type="Gene3D" id="3.40.50.300">
    <property type="entry name" value="P-loop containing nucleotide triphosphate hydrolases"/>
    <property type="match status" value="1"/>
</dbReference>
<evidence type="ECO:0000256" key="7">
    <source>
        <dbReference type="ARBA" id="ARBA00022989"/>
    </source>
</evidence>
<keyword evidence="3" id="KW-1003">Cell membrane</keyword>
<comment type="caution">
    <text evidence="12">The sequence shown here is derived from an EMBL/GenBank/DDBJ whole genome shotgun (WGS) entry which is preliminary data.</text>
</comment>
<dbReference type="Proteomes" id="UP000005286">
    <property type="component" value="Unassembled WGS sequence"/>
</dbReference>
<accession>F0GWD1</accession>
<dbReference type="PANTHER" id="PTHR24221:SF397">
    <property type="entry name" value="ABC TRANSPORTER, ATP-BINDING TRANSMEMBRANE PROTEIN"/>
    <property type="match status" value="1"/>
</dbReference>
<dbReference type="PROSITE" id="PS50893">
    <property type="entry name" value="ABC_TRANSPORTER_2"/>
    <property type="match status" value="1"/>
</dbReference>
<evidence type="ECO:0000256" key="2">
    <source>
        <dbReference type="ARBA" id="ARBA00022448"/>
    </source>
</evidence>
<comment type="subcellular location">
    <subcellularLocation>
        <location evidence="1">Cell membrane</location>
        <topology evidence="1">Multi-pass membrane protein</topology>
    </subcellularLocation>
</comment>
<dbReference type="GO" id="GO:0034040">
    <property type="term" value="F:ATPase-coupled lipid transmembrane transporter activity"/>
    <property type="evidence" value="ECO:0007669"/>
    <property type="project" value="TreeGrafter"/>
</dbReference>
<dbReference type="GO" id="GO:0005886">
    <property type="term" value="C:plasma membrane"/>
    <property type="evidence" value="ECO:0007669"/>
    <property type="project" value="UniProtKB-SubCell"/>
</dbReference>
<evidence type="ECO:0000313" key="13">
    <source>
        <dbReference type="Proteomes" id="UP000005286"/>
    </source>
</evidence>
<dbReference type="GO" id="GO:0016887">
    <property type="term" value="F:ATP hydrolysis activity"/>
    <property type="evidence" value="ECO:0007669"/>
    <property type="project" value="InterPro"/>
</dbReference>
<dbReference type="eggNOG" id="COG1132">
    <property type="taxonomic scope" value="Bacteria"/>
</dbReference>
<dbReference type="PROSITE" id="PS50929">
    <property type="entry name" value="ABC_TM1F"/>
    <property type="match status" value="1"/>
</dbReference>
<dbReference type="InterPro" id="IPR003593">
    <property type="entry name" value="AAA+_ATPase"/>
</dbReference>
<dbReference type="Pfam" id="PF00664">
    <property type="entry name" value="ABC_membrane"/>
    <property type="match status" value="1"/>
</dbReference>
<feature type="domain" description="ABC transmembrane type-1" evidence="11">
    <location>
        <begin position="22"/>
        <end position="304"/>
    </location>
</feature>
<dbReference type="InterPro" id="IPR039421">
    <property type="entry name" value="Type_1_exporter"/>
</dbReference>
<evidence type="ECO:0000256" key="8">
    <source>
        <dbReference type="ARBA" id="ARBA00023136"/>
    </source>
</evidence>
<dbReference type="CDD" id="cd07346">
    <property type="entry name" value="ABC_6TM_exporters"/>
    <property type="match status" value="1"/>
</dbReference>
<organism evidence="12 13">
    <name type="scientific">Anaerococcus prevotii ACS-065-V-Col13</name>
    <dbReference type="NCBI Taxonomy" id="879305"/>
    <lineage>
        <taxon>Bacteria</taxon>
        <taxon>Bacillati</taxon>
        <taxon>Bacillota</taxon>
        <taxon>Tissierellia</taxon>
        <taxon>Tissierellales</taxon>
        <taxon>Peptoniphilaceae</taxon>
        <taxon>Anaerococcus</taxon>
    </lineage>
</organism>
<dbReference type="InterPro" id="IPR027417">
    <property type="entry name" value="P-loop_NTPase"/>
</dbReference>